<evidence type="ECO:0000256" key="5">
    <source>
        <dbReference type="ARBA" id="ARBA00022475"/>
    </source>
</evidence>
<dbReference type="PANTHER" id="PTHR45138">
    <property type="entry name" value="REGULATORY COMPONENTS OF SENSORY TRANSDUCTION SYSTEM"/>
    <property type="match status" value="1"/>
</dbReference>
<gene>
    <name evidence="12" type="ordered locus">ETA_03900</name>
</gene>
<comment type="catalytic activity">
    <reaction evidence="9">
        <text>2 GTP = 3',3'-c-di-GMP + 2 diphosphate</text>
        <dbReference type="Rhea" id="RHEA:24898"/>
        <dbReference type="ChEBI" id="CHEBI:33019"/>
        <dbReference type="ChEBI" id="CHEBI:37565"/>
        <dbReference type="ChEBI" id="CHEBI:58805"/>
        <dbReference type="EC" id="2.7.7.65"/>
    </reaction>
</comment>
<dbReference type="eggNOG" id="COG3706">
    <property type="taxonomic scope" value="Bacteria"/>
</dbReference>
<evidence type="ECO:0000256" key="4">
    <source>
        <dbReference type="ARBA" id="ARBA00012528"/>
    </source>
</evidence>
<evidence type="ECO:0000256" key="6">
    <source>
        <dbReference type="ARBA" id="ARBA00022692"/>
    </source>
</evidence>
<accession>B2VGK6</accession>
<dbReference type="PROSITE" id="PS50887">
    <property type="entry name" value="GGDEF"/>
    <property type="match status" value="1"/>
</dbReference>
<dbReference type="NCBIfam" id="TIGR00254">
    <property type="entry name" value="GGDEF"/>
    <property type="match status" value="1"/>
</dbReference>
<dbReference type="AlphaFoldDB" id="B2VGK6"/>
<dbReference type="KEGG" id="eta:ETA_03900"/>
<dbReference type="Gene3D" id="6.10.340.10">
    <property type="match status" value="1"/>
</dbReference>
<proteinExistence type="predicted"/>
<evidence type="ECO:0000256" key="3">
    <source>
        <dbReference type="ARBA" id="ARBA00004665"/>
    </source>
</evidence>
<evidence type="ECO:0000259" key="11">
    <source>
        <dbReference type="PROSITE" id="PS50887"/>
    </source>
</evidence>
<dbReference type="GO" id="GO:0052621">
    <property type="term" value="F:diguanylate cyclase activity"/>
    <property type="evidence" value="ECO:0007669"/>
    <property type="project" value="UniProtKB-EC"/>
</dbReference>
<evidence type="ECO:0000313" key="13">
    <source>
        <dbReference type="Proteomes" id="UP000001726"/>
    </source>
</evidence>
<evidence type="ECO:0000256" key="10">
    <source>
        <dbReference type="SAM" id="Phobius"/>
    </source>
</evidence>
<dbReference type="SMART" id="SM00267">
    <property type="entry name" value="GGDEF"/>
    <property type="match status" value="1"/>
</dbReference>
<dbReference type="Proteomes" id="UP000001726">
    <property type="component" value="Chromosome"/>
</dbReference>
<dbReference type="RefSeq" id="WP_012440151.1">
    <property type="nucleotide sequence ID" value="NC_010694.1"/>
</dbReference>
<keyword evidence="7 10" id="KW-1133">Transmembrane helix</keyword>
<evidence type="ECO:0000256" key="1">
    <source>
        <dbReference type="ARBA" id="ARBA00001946"/>
    </source>
</evidence>
<organism evidence="12 13">
    <name type="scientific">Erwinia tasmaniensis (strain DSM 17950 / CFBP 7177 / CIP 109463 / NCPPB 4357 / Et1/99)</name>
    <dbReference type="NCBI Taxonomy" id="465817"/>
    <lineage>
        <taxon>Bacteria</taxon>
        <taxon>Pseudomonadati</taxon>
        <taxon>Pseudomonadota</taxon>
        <taxon>Gammaproteobacteria</taxon>
        <taxon>Enterobacterales</taxon>
        <taxon>Erwiniaceae</taxon>
        <taxon>Erwinia</taxon>
    </lineage>
</organism>
<sequence length="522" mass="57474">MLNKPSLKSLLCLHSVCGILLTAILLSIVTGFALKNLTEQRILESNTAYARKLANTADNMFRTAQKELAFSAGQITSYRDLQALQYETDRLRLQSDMFSSVLALSPEGRIVAASPLNLLPSGTSLSVAPWQLQAVKKGPFVSDPVTPYTGNYLVFLSNPVHSPSGEYLGYLAGSIYLTKSSMLSRLLNQHFYADKTTVSIVSDTGEVVHSPDETLTGKKINLSADLSAQMKEKKYGAVKTRLNQQDCLLGYSDVVKTNWHVFVCVSSDVTTAILHRIVRDVILYGLVLALLLVIASLYISARISQPLENLTRLTSSGTAGRLSGKVDEIETWYREADRLKKAFQAYSRTINKTFSILRDDALTDHLTKLHNRRGFDQLTAPFVGGQGSHSLALIDIDHFKQVNDQFGHDTGDEVLVAVSGLLKKGCRTQDIICRFGGEEFAILFPDTTLTEAGRVVNRIRENIANVQFPAVIHITISAGVCELAQDGDDREKALAVADQLLYRAKHEGRNRVVTPVHSVHLP</sequence>
<keyword evidence="8 10" id="KW-0472">Membrane</keyword>
<dbReference type="EMBL" id="CU468135">
    <property type="protein sequence ID" value="CAO95436.1"/>
    <property type="molecule type" value="Genomic_DNA"/>
</dbReference>
<feature type="transmembrane region" description="Helical" evidence="10">
    <location>
        <begin position="281"/>
        <end position="301"/>
    </location>
</feature>
<dbReference type="PANTHER" id="PTHR45138:SF9">
    <property type="entry name" value="DIGUANYLATE CYCLASE DGCM-RELATED"/>
    <property type="match status" value="1"/>
</dbReference>
<keyword evidence="6 10" id="KW-0812">Transmembrane</keyword>
<dbReference type="Gene3D" id="3.30.70.270">
    <property type="match status" value="1"/>
</dbReference>
<keyword evidence="13" id="KW-1185">Reference proteome</keyword>
<comment type="pathway">
    <text evidence="3">Purine metabolism; 3',5'-cyclic di-GMP biosynthesis.</text>
</comment>
<dbReference type="Pfam" id="PF00990">
    <property type="entry name" value="GGDEF"/>
    <property type="match status" value="1"/>
</dbReference>
<dbReference type="CDD" id="cd01949">
    <property type="entry name" value="GGDEF"/>
    <property type="match status" value="1"/>
</dbReference>
<keyword evidence="5" id="KW-1003">Cell membrane</keyword>
<dbReference type="InterPro" id="IPR000160">
    <property type="entry name" value="GGDEF_dom"/>
</dbReference>
<protein>
    <recommendedName>
        <fullName evidence="4">diguanylate cyclase</fullName>
        <ecNumber evidence="4">2.7.7.65</ecNumber>
    </recommendedName>
</protein>
<evidence type="ECO:0000256" key="9">
    <source>
        <dbReference type="ARBA" id="ARBA00034247"/>
    </source>
</evidence>
<comment type="subcellular location">
    <subcellularLocation>
        <location evidence="2">Cell membrane</location>
        <topology evidence="2">Multi-pass membrane protein</topology>
    </subcellularLocation>
</comment>
<dbReference type="HOGENOM" id="CLU_000445_134_6_6"/>
<comment type="cofactor">
    <cofactor evidence="1">
        <name>Mg(2+)</name>
        <dbReference type="ChEBI" id="CHEBI:18420"/>
    </cofactor>
</comment>
<dbReference type="InterPro" id="IPR050469">
    <property type="entry name" value="Diguanylate_Cyclase"/>
</dbReference>
<evidence type="ECO:0000256" key="2">
    <source>
        <dbReference type="ARBA" id="ARBA00004651"/>
    </source>
</evidence>
<dbReference type="InterPro" id="IPR033479">
    <property type="entry name" value="dCache_1"/>
</dbReference>
<reference evidence="12 13" key="1">
    <citation type="journal article" date="2008" name="Environ. Microbiol.">
        <title>The genome of Erwinia tasmaniensis strain Et1/99, a non-pathogenic bacterium in the genus Erwinia.</title>
        <authorList>
            <person name="Kube M."/>
            <person name="Migdoll A.M."/>
            <person name="Mueller I."/>
            <person name="Kuhl H."/>
            <person name="Beck A."/>
            <person name="Reinhardt R."/>
            <person name="Geider K."/>
        </authorList>
    </citation>
    <scope>NUCLEOTIDE SEQUENCE [LARGE SCALE GENOMIC DNA]</scope>
    <source>
        <strain evidence="13">DSM 17950 / CFBP 7177 / CIP 109463 / NCPPB 4357 / Et1/99</strain>
    </source>
</reference>
<dbReference type="InterPro" id="IPR043128">
    <property type="entry name" value="Rev_trsase/Diguanyl_cyclase"/>
</dbReference>
<name>B2VGK6_ERWT9</name>
<dbReference type="FunFam" id="3.30.70.270:FF:000001">
    <property type="entry name" value="Diguanylate cyclase domain protein"/>
    <property type="match status" value="1"/>
</dbReference>
<dbReference type="GO" id="GO:0005886">
    <property type="term" value="C:plasma membrane"/>
    <property type="evidence" value="ECO:0007669"/>
    <property type="project" value="UniProtKB-SubCell"/>
</dbReference>
<dbReference type="STRING" id="465817.ETA_03900"/>
<dbReference type="GO" id="GO:0043709">
    <property type="term" value="P:cell adhesion involved in single-species biofilm formation"/>
    <property type="evidence" value="ECO:0007669"/>
    <property type="project" value="TreeGrafter"/>
</dbReference>
<evidence type="ECO:0000313" key="12">
    <source>
        <dbReference type="EMBL" id="CAO95436.1"/>
    </source>
</evidence>
<dbReference type="Pfam" id="PF02743">
    <property type="entry name" value="dCache_1"/>
    <property type="match status" value="1"/>
</dbReference>
<dbReference type="Gene3D" id="3.30.450.20">
    <property type="entry name" value="PAS domain"/>
    <property type="match status" value="1"/>
</dbReference>
<feature type="domain" description="GGDEF" evidence="11">
    <location>
        <begin position="387"/>
        <end position="517"/>
    </location>
</feature>
<evidence type="ECO:0000256" key="7">
    <source>
        <dbReference type="ARBA" id="ARBA00022989"/>
    </source>
</evidence>
<dbReference type="InterPro" id="IPR029787">
    <property type="entry name" value="Nucleotide_cyclase"/>
</dbReference>
<evidence type="ECO:0000256" key="8">
    <source>
        <dbReference type="ARBA" id="ARBA00023136"/>
    </source>
</evidence>
<dbReference type="CDD" id="cd12914">
    <property type="entry name" value="PDC1_DGC_like"/>
    <property type="match status" value="1"/>
</dbReference>
<dbReference type="EC" id="2.7.7.65" evidence="4"/>
<dbReference type="GO" id="GO:1902201">
    <property type="term" value="P:negative regulation of bacterial-type flagellum-dependent cell motility"/>
    <property type="evidence" value="ECO:0007669"/>
    <property type="project" value="TreeGrafter"/>
</dbReference>
<dbReference type="SUPFAM" id="SSF55073">
    <property type="entry name" value="Nucleotide cyclase"/>
    <property type="match status" value="1"/>
</dbReference>